<feature type="compositionally biased region" description="Polar residues" evidence="1">
    <location>
        <begin position="198"/>
        <end position="207"/>
    </location>
</feature>
<sequence length="217" mass="25207">MMIAKYFCSCCKKLSHSSKVTGTSQAQNSLLQKQETNELSKSEIRSRKSEKSHKSYFSPKRPHPKSEYYTVNSELAYVIFFPTSKIQDTTKPMLTKKRSNGKKDKSQTKKKAKIPKYETAEELEDKSDHITKVESKTQYESDEPETKLKPEIKKEPQSPRKHEIEEPKNKEEPEIPMLLERQSEYDSDEEPETLKLPKSNSKTTVMNTKRVNIQLSK</sequence>
<protein>
    <submittedName>
        <fullName evidence="2">Uncharacterized protein</fullName>
    </submittedName>
</protein>
<feature type="compositionally biased region" description="Basic and acidic residues" evidence="1">
    <location>
        <begin position="35"/>
        <end position="53"/>
    </location>
</feature>
<feature type="compositionally biased region" description="Polar residues" evidence="1">
    <location>
        <begin position="20"/>
        <end position="34"/>
    </location>
</feature>
<evidence type="ECO:0000313" key="2">
    <source>
        <dbReference type="EMBL" id="JAT13852.1"/>
    </source>
</evidence>
<gene>
    <name evidence="2" type="ORF">g.24801</name>
</gene>
<organism evidence="2">
    <name type="scientific">Graphocephala atropunctata</name>
    <dbReference type="NCBI Taxonomy" id="36148"/>
    <lineage>
        <taxon>Eukaryota</taxon>
        <taxon>Metazoa</taxon>
        <taxon>Ecdysozoa</taxon>
        <taxon>Arthropoda</taxon>
        <taxon>Hexapoda</taxon>
        <taxon>Insecta</taxon>
        <taxon>Pterygota</taxon>
        <taxon>Neoptera</taxon>
        <taxon>Paraneoptera</taxon>
        <taxon>Hemiptera</taxon>
        <taxon>Auchenorrhyncha</taxon>
        <taxon>Membracoidea</taxon>
        <taxon>Cicadellidae</taxon>
        <taxon>Cicadellinae</taxon>
        <taxon>Cicadellini</taxon>
        <taxon>Graphocephala</taxon>
    </lineage>
</organism>
<feature type="compositionally biased region" description="Basic and acidic residues" evidence="1">
    <location>
        <begin position="126"/>
        <end position="173"/>
    </location>
</feature>
<dbReference type="AlphaFoldDB" id="A0A1B6KQX5"/>
<dbReference type="EMBL" id="GEBQ01026125">
    <property type="protein sequence ID" value="JAT13852.1"/>
    <property type="molecule type" value="Transcribed_RNA"/>
</dbReference>
<name>A0A1B6KQX5_9HEMI</name>
<accession>A0A1B6KQX5</accession>
<feature type="region of interest" description="Disordered" evidence="1">
    <location>
        <begin position="20"/>
        <end position="66"/>
    </location>
</feature>
<reference evidence="2" key="1">
    <citation type="submission" date="2015-11" db="EMBL/GenBank/DDBJ databases">
        <title>De novo transcriptome assembly of four potential Pierce s Disease insect vectors from Arizona vineyards.</title>
        <authorList>
            <person name="Tassone E.E."/>
        </authorList>
    </citation>
    <scope>NUCLEOTIDE SEQUENCE</scope>
</reference>
<proteinExistence type="predicted"/>
<evidence type="ECO:0000256" key="1">
    <source>
        <dbReference type="SAM" id="MobiDB-lite"/>
    </source>
</evidence>
<feature type="region of interest" description="Disordered" evidence="1">
    <location>
        <begin position="89"/>
        <end position="207"/>
    </location>
</feature>